<dbReference type="Pfam" id="PF03721">
    <property type="entry name" value="UDPG_MGDP_dh_N"/>
    <property type="match status" value="1"/>
</dbReference>
<accession>A0ABV7FYF4</accession>
<keyword evidence="6" id="KW-1185">Reference proteome</keyword>
<reference evidence="6" key="1">
    <citation type="journal article" date="2019" name="Int. J. Syst. Evol. Microbiol.">
        <title>The Global Catalogue of Microorganisms (GCM) 10K type strain sequencing project: providing services to taxonomists for standard genome sequencing and annotation.</title>
        <authorList>
            <consortium name="The Broad Institute Genomics Platform"/>
            <consortium name="The Broad Institute Genome Sequencing Center for Infectious Disease"/>
            <person name="Wu L."/>
            <person name="Ma J."/>
        </authorList>
    </citation>
    <scope>NUCLEOTIDE SEQUENCE [LARGE SCALE GENOMIC DNA]</scope>
    <source>
        <strain evidence="6">KCTC 52094</strain>
    </source>
</reference>
<dbReference type="SUPFAM" id="SSF48179">
    <property type="entry name" value="6-phosphogluconate dehydrogenase C-terminal domain-like"/>
    <property type="match status" value="1"/>
</dbReference>
<dbReference type="NCBIfam" id="TIGR03026">
    <property type="entry name" value="NDP-sugDHase"/>
    <property type="match status" value="1"/>
</dbReference>
<dbReference type="SMART" id="SM00984">
    <property type="entry name" value="UDPG_MGDP_dh_C"/>
    <property type="match status" value="1"/>
</dbReference>
<dbReference type="InterPro" id="IPR036220">
    <property type="entry name" value="UDP-Glc/GDP-Man_DH_C_sf"/>
</dbReference>
<dbReference type="InterPro" id="IPR017476">
    <property type="entry name" value="UDP-Glc/GDP-Man"/>
</dbReference>
<gene>
    <name evidence="5" type="ORF">ACFOD4_09115</name>
</gene>
<dbReference type="Proteomes" id="UP001595593">
    <property type="component" value="Unassembled WGS sequence"/>
</dbReference>
<dbReference type="RefSeq" id="WP_379595760.1">
    <property type="nucleotide sequence ID" value="NZ_JBHRTN010000008.1"/>
</dbReference>
<feature type="domain" description="UDP-glucose/GDP-mannose dehydrogenase C-terminal" evidence="4">
    <location>
        <begin position="347"/>
        <end position="448"/>
    </location>
</feature>
<evidence type="ECO:0000313" key="5">
    <source>
        <dbReference type="EMBL" id="MFC3125220.1"/>
    </source>
</evidence>
<dbReference type="PIRSF" id="PIRSF000124">
    <property type="entry name" value="UDPglc_GDPman_dh"/>
    <property type="match status" value="1"/>
</dbReference>
<dbReference type="Gene3D" id="3.40.50.720">
    <property type="entry name" value="NAD(P)-binding Rossmann-like Domain"/>
    <property type="match status" value="2"/>
</dbReference>
<evidence type="ECO:0000259" key="4">
    <source>
        <dbReference type="SMART" id="SM00984"/>
    </source>
</evidence>
<dbReference type="SUPFAM" id="SSF52413">
    <property type="entry name" value="UDP-glucose/GDP-mannose dehydrogenase C-terminal domain"/>
    <property type="match status" value="1"/>
</dbReference>
<dbReference type="Pfam" id="PF03720">
    <property type="entry name" value="UDPG_MGDP_dh_C"/>
    <property type="match status" value="1"/>
</dbReference>
<dbReference type="PIRSF" id="PIRSF500136">
    <property type="entry name" value="UDP_ManNAc_DH"/>
    <property type="match status" value="1"/>
</dbReference>
<dbReference type="EMBL" id="JBHRTN010000008">
    <property type="protein sequence ID" value="MFC3125220.1"/>
    <property type="molecule type" value="Genomic_DNA"/>
</dbReference>
<comment type="similarity">
    <text evidence="3">Belongs to the UDP-glucose/GDP-mannose dehydrogenase family.</text>
</comment>
<dbReference type="PANTHER" id="PTHR43491">
    <property type="entry name" value="UDP-N-ACETYL-D-MANNOSAMINE DEHYDROGENASE"/>
    <property type="match status" value="1"/>
</dbReference>
<protein>
    <submittedName>
        <fullName evidence="5">Nucleotide sugar dehydrogenase</fullName>
    </submittedName>
</protein>
<dbReference type="InterPro" id="IPR028359">
    <property type="entry name" value="UDP_ManNAc/GlcNAc_DH"/>
</dbReference>
<comment type="caution">
    <text evidence="5">The sequence shown here is derived from an EMBL/GenBank/DDBJ whole genome shotgun (WGS) entry which is preliminary data.</text>
</comment>
<organism evidence="5 6">
    <name type="scientific">Teichococcus globiformis</name>
    <dbReference type="NCBI Taxonomy" id="2307229"/>
    <lineage>
        <taxon>Bacteria</taxon>
        <taxon>Pseudomonadati</taxon>
        <taxon>Pseudomonadota</taxon>
        <taxon>Alphaproteobacteria</taxon>
        <taxon>Acetobacterales</taxon>
        <taxon>Roseomonadaceae</taxon>
        <taxon>Roseomonas</taxon>
    </lineage>
</organism>
<dbReference type="InterPro" id="IPR008927">
    <property type="entry name" value="6-PGluconate_DH-like_C_sf"/>
</dbReference>
<dbReference type="InterPro" id="IPR014026">
    <property type="entry name" value="UDP-Glc/GDP-Man_DH_dimer"/>
</dbReference>
<dbReference type="PANTHER" id="PTHR43491:SF1">
    <property type="entry name" value="UDP-N-ACETYL-D-MANNOSAMINE DEHYDROGENASE"/>
    <property type="match status" value="1"/>
</dbReference>
<proteinExistence type="inferred from homology"/>
<keyword evidence="1" id="KW-0560">Oxidoreductase</keyword>
<dbReference type="InterPro" id="IPR014027">
    <property type="entry name" value="UDP-Glc/GDP-Man_DH_C"/>
</dbReference>
<dbReference type="InterPro" id="IPR036291">
    <property type="entry name" value="NAD(P)-bd_dom_sf"/>
</dbReference>
<evidence type="ECO:0000256" key="3">
    <source>
        <dbReference type="PIRNR" id="PIRNR000124"/>
    </source>
</evidence>
<dbReference type="SUPFAM" id="SSF51735">
    <property type="entry name" value="NAD(P)-binding Rossmann-fold domains"/>
    <property type="match status" value="1"/>
</dbReference>
<sequence length="479" mass="50554">MEGPALPARWWGRARALDPAAPLAPALIERIAARTARIGVVGLGYAGLPLALRFAELGFAVSGFDIDPAKRRAIGAGRSPVHGIDDARVAAAGIVAEVDMGAAADCDAILICVPTPVGPHKEPDLGPVRDTVAALAPHLRPGQAIALESTTYPGTTEEFLIPAMQAAGLTVGRDAFALYSPEREDPGNPEGTVGRVPKLIAGHTPDCLAVAEALYGPVAGTLVPVSSLKAAELVKLYENVFRAVNIGLVNELKRISHALGLDVHEVIDAASTKPFGFMPFRPGPGLGGHCIPVDPYYLAWKARELGVPSDFVELAGRVNDAQPGYVVGRLRDALDSRGKALRGARILLIGLAYKSGVPDTRESPASEIFRLLDERGAAVAYHDPLVPRFPVTRRLGGAAPALESQALTEDFVAAQDAVLVVTPQPGVDFALLRQHARLIIDTRGVYRDALVETGVTLPFEMQGDFPHPAEPAYHAVIQA</sequence>
<evidence type="ECO:0000313" key="6">
    <source>
        <dbReference type="Proteomes" id="UP001595593"/>
    </source>
</evidence>
<evidence type="ECO:0000256" key="2">
    <source>
        <dbReference type="ARBA" id="ARBA00023027"/>
    </source>
</evidence>
<name>A0ABV7FYF4_9PROT</name>
<evidence type="ECO:0000256" key="1">
    <source>
        <dbReference type="ARBA" id="ARBA00023002"/>
    </source>
</evidence>
<keyword evidence="2" id="KW-0520">NAD</keyword>
<dbReference type="InterPro" id="IPR001732">
    <property type="entry name" value="UDP-Glc/GDP-Man_DH_N"/>
</dbReference>
<dbReference type="Pfam" id="PF00984">
    <property type="entry name" value="UDPG_MGDP_dh"/>
    <property type="match status" value="1"/>
</dbReference>